<reference evidence="2 3" key="1">
    <citation type="submission" date="2018-01" db="EMBL/GenBank/DDBJ databases">
        <title>Draft genome Sequence of streptomyces globosus LZH-48.</title>
        <authorList>
            <person name="Ran K."/>
            <person name="Li Z."/>
            <person name="Wei S."/>
            <person name="Dong R."/>
        </authorList>
    </citation>
    <scope>NUCLEOTIDE SEQUENCE [LARGE SCALE GENOMIC DNA]</scope>
    <source>
        <strain evidence="2 3">LZH-48</strain>
        <plasmid evidence="2 3">unnamed2</plasmid>
    </source>
</reference>
<dbReference type="Proteomes" id="UP000252004">
    <property type="component" value="Plasmid unnamed2"/>
</dbReference>
<evidence type="ECO:0000313" key="3">
    <source>
        <dbReference type="Proteomes" id="UP000252004"/>
    </source>
</evidence>
<dbReference type="EMBL" id="CP030864">
    <property type="protein sequence ID" value="AXE28156.1"/>
    <property type="molecule type" value="Genomic_DNA"/>
</dbReference>
<evidence type="ECO:0000256" key="1">
    <source>
        <dbReference type="SAM" id="MobiDB-lite"/>
    </source>
</evidence>
<dbReference type="KEGG" id="sgz:C0216_32220"/>
<organism evidence="2 3">
    <name type="scientific">Streptomyces globosus</name>
    <dbReference type="NCBI Taxonomy" id="68209"/>
    <lineage>
        <taxon>Bacteria</taxon>
        <taxon>Bacillati</taxon>
        <taxon>Actinomycetota</taxon>
        <taxon>Actinomycetes</taxon>
        <taxon>Kitasatosporales</taxon>
        <taxon>Streptomycetaceae</taxon>
        <taxon>Streptomyces</taxon>
    </lineage>
</organism>
<keyword evidence="3" id="KW-1185">Reference proteome</keyword>
<evidence type="ECO:0000313" key="2">
    <source>
        <dbReference type="EMBL" id="AXE28156.1"/>
    </source>
</evidence>
<proteinExistence type="predicted"/>
<protein>
    <submittedName>
        <fullName evidence="2">Uncharacterized protein</fullName>
    </submittedName>
</protein>
<feature type="compositionally biased region" description="Polar residues" evidence="1">
    <location>
        <begin position="185"/>
        <end position="194"/>
    </location>
</feature>
<dbReference type="OrthoDB" id="4338882at2"/>
<accession>A0A344UB85</accession>
<sequence length="318" mass="34002">MLVLRTVAKGAAFMVTWQDQLRTARTWRDYRQALHAFWMDDLDVDTLGELGRTMAERAAAFDGHAGANGFDRVLDRTLPDTRPDWAEVELCVRTRAEHRPGGDAAGLVARWAEGYRACGGDPGPCTPQHRAAPGGGRRRRAARAAAVLLLAAGGIAAGAFQVGDWWRDRQGPAGNTAGSGESPIPGSTSEGTDGNRSRPSSPPSPSPDSTPPPSADGGGPRSFAAVIRWSDDGANGTDPSPRVWAYDSPTEGGEAHHNGFYEPDQHFHVQCQVTNGRVFPLGDAYQGPRREGVWYRVQPGKWVPAAYVDAVTAPLPAC</sequence>
<geneLocation type="plasmid" evidence="2 3">
    <name>unnamed2</name>
</geneLocation>
<dbReference type="AlphaFoldDB" id="A0A344UB85"/>
<name>A0A344UB85_9ACTN</name>
<feature type="region of interest" description="Disordered" evidence="1">
    <location>
        <begin position="167"/>
        <end position="223"/>
    </location>
</feature>
<keyword evidence="2" id="KW-0614">Plasmid</keyword>
<feature type="region of interest" description="Disordered" evidence="1">
    <location>
        <begin position="119"/>
        <end position="138"/>
    </location>
</feature>
<feature type="compositionally biased region" description="Pro residues" evidence="1">
    <location>
        <begin position="200"/>
        <end position="214"/>
    </location>
</feature>
<gene>
    <name evidence="2" type="ORF">C0216_32220</name>
</gene>